<accession>A0A0F8YQC1</accession>
<protein>
    <submittedName>
        <fullName evidence="1">Uncharacterized protein</fullName>
    </submittedName>
</protein>
<sequence>MKFGSIQVNKRLKPADCDQCEKPLEIGVPYVTITIRAKAKSGKHWWANWHLHIVCLGIWLLAQLVSRQDRRKKAGRPKGSGLGLSPESKRKRLALCKRRMRIFREVAKCAPKDKELGQWWVNYVAVTRALELVGGPASINRRTTLDITATEQKLMYGRSLRG</sequence>
<name>A0A0F8YQC1_9ZZZZ</name>
<comment type="caution">
    <text evidence="1">The sequence shown here is derived from an EMBL/GenBank/DDBJ whole genome shotgun (WGS) entry which is preliminary data.</text>
</comment>
<reference evidence="1" key="1">
    <citation type="journal article" date="2015" name="Nature">
        <title>Complex archaea that bridge the gap between prokaryotes and eukaryotes.</title>
        <authorList>
            <person name="Spang A."/>
            <person name="Saw J.H."/>
            <person name="Jorgensen S.L."/>
            <person name="Zaremba-Niedzwiedzka K."/>
            <person name="Martijn J."/>
            <person name="Lind A.E."/>
            <person name="van Eijk R."/>
            <person name="Schleper C."/>
            <person name="Guy L."/>
            <person name="Ettema T.J."/>
        </authorList>
    </citation>
    <scope>NUCLEOTIDE SEQUENCE</scope>
</reference>
<evidence type="ECO:0000313" key="2">
    <source>
        <dbReference type="EMBL" id="KKL59280.1"/>
    </source>
</evidence>
<gene>
    <name evidence="2" type="ORF">LCGC14_2216940</name>
    <name evidence="1" type="ORF">LCGC14_2868740</name>
</gene>
<dbReference type="AlphaFoldDB" id="A0A0F8YQC1"/>
<dbReference type="EMBL" id="LAZR01029540">
    <property type="protein sequence ID" value="KKL59280.1"/>
    <property type="molecule type" value="Genomic_DNA"/>
</dbReference>
<dbReference type="EMBL" id="LAZR01055634">
    <property type="protein sequence ID" value="KKK75935.1"/>
    <property type="molecule type" value="Genomic_DNA"/>
</dbReference>
<evidence type="ECO:0000313" key="1">
    <source>
        <dbReference type="EMBL" id="KKK75935.1"/>
    </source>
</evidence>
<organism evidence="1">
    <name type="scientific">marine sediment metagenome</name>
    <dbReference type="NCBI Taxonomy" id="412755"/>
    <lineage>
        <taxon>unclassified sequences</taxon>
        <taxon>metagenomes</taxon>
        <taxon>ecological metagenomes</taxon>
    </lineage>
</organism>
<proteinExistence type="predicted"/>